<feature type="compositionally biased region" description="Polar residues" evidence="12">
    <location>
        <begin position="187"/>
        <end position="197"/>
    </location>
</feature>
<feature type="compositionally biased region" description="Polar residues" evidence="12">
    <location>
        <begin position="17"/>
        <end position="29"/>
    </location>
</feature>
<evidence type="ECO:0000313" key="17">
    <source>
        <dbReference type="Proteomes" id="UP001223646"/>
    </source>
</evidence>
<dbReference type="CDD" id="cd00568">
    <property type="entry name" value="TPP_enzymes"/>
    <property type="match status" value="1"/>
</dbReference>
<dbReference type="GO" id="GO:0030976">
    <property type="term" value="F:thiamine pyrophosphate binding"/>
    <property type="evidence" value="ECO:0007669"/>
    <property type="project" value="InterPro"/>
</dbReference>
<reference evidence="16" key="1">
    <citation type="submission" date="2023-05" db="EMBL/GenBank/DDBJ databases">
        <authorList>
            <person name="Du J."/>
        </authorList>
    </citation>
    <scope>NUCLEOTIDE SEQUENCE</scope>
    <source>
        <strain evidence="16">UMB1064</strain>
    </source>
</reference>
<dbReference type="EMBL" id="JASOOY020000011">
    <property type="protein sequence ID" value="MEO3716760.1"/>
    <property type="molecule type" value="Genomic_DNA"/>
</dbReference>
<proteinExistence type="inferred from homology"/>
<evidence type="ECO:0000259" key="14">
    <source>
        <dbReference type="Pfam" id="PF02775"/>
    </source>
</evidence>
<evidence type="ECO:0000256" key="12">
    <source>
        <dbReference type="SAM" id="MobiDB-lite"/>
    </source>
</evidence>
<evidence type="ECO:0000256" key="4">
    <source>
        <dbReference type="ARBA" id="ARBA00007812"/>
    </source>
</evidence>
<dbReference type="GO" id="GO:0003984">
    <property type="term" value="F:acetolactate synthase activity"/>
    <property type="evidence" value="ECO:0007669"/>
    <property type="project" value="UniProtKB-EC"/>
</dbReference>
<dbReference type="InterPro" id="IPR029061">
    <property type="entry name" value="THDP-binding"/>
</dbReference>
<dbReference type="InterPro" id="IPR012001">
    <property type="entry name" value="Thiamin_PyroP_enz_TPP-bd_dom"/>
</dbReference>
<evidence type="ECO:0000256" key="10">
    <source>
        <dbReference type="ARBA" id="ARBA00048670"/>
    </source>
</evidence>
<keyword evidence="8 11" id="KW-0786">Thiamine pyrophosphate</keyword>
<accession>A0AAW9SNV2</accession>
<dbReference type="Pfam" id="PF02775">
    <property type="entry name" value="TPP_enzyme_C"/>
    <property type="match status" value="1"/>
</dbReference>
<evidence type="ECO:0000256" key="1">
    <source>
        <dbReference type="ARBA" id="ARBA00001964"/>
    </source>
</evidence>
<dbReference type="Pfam" id="PF00205">
    <property type="entry name" value="TPP_enzyme_M"/>
    <property type="match status" value="1"/>
</dbReference>
<evidence type="ECO:0000313" key="16">
    <source>
        <dbReference type="EMBL" id="MEO3716760.1"/>
    </source>
</evidence>
<dbReference type="PROSITE" id="PS00187">
    <property type="entry name" value="TPP_ENZYMES"/>
    <property type="match status" value="1"/>
</dbReference>
<dbReference type="InterPro" id="IPR011766">
    <property type="entry name" value="TPP_enzyme_TPP-bd"/>
</dbReference>
<dbReference type="CDD" id="cd07035">
    <property type="entry name" value="TPP_PYR_POX_like"/>
    <property type="match status" value="1"/>
</dbReference>
<feature type="domain" description="Thiamine pyrophosphate enzyme N-terminal TPP-binding" evidence="15">
    <location>
        <begin position="28"/>
        <end position="130"/>
    </location>
</feature>
<dbReference type="PANTHER" id="PTHR18968">
    <property type="entry name" value="THIAMINE PYROPHOSPHATE ENZYMES"/>
    <property type="match status" value="1"/>
</dbReference>
<dbReference type="GO" id="GO:0009097">
    <property type="term" value="P:isoleucine biosynthetic process"/>
    <property type="evidence" value="ECO:0007669"/>
    <property type="project" value="TreeGrafter"/>
</dbReference>
<dbReference type="EC" id="2.2.1.6" evidence="5"/>
<protein>
    <recommendedName>
        <fullName evidence="5">acetolactate synthase</fullName>
        <ecNumber evidence="5">2.2.1.6</ecNumber>
    </recommendedName>
</protein>
<evidence type="ECO:0000256" key="6">
    <source>
        <dbReference type="ARBA" id="ARBA00022630"/>
    </source>
</evidence>
<dbReference type="GO" id="GO:0000287">
    <property type="term" value="F:magnesium ion binding"/>
    <property type="evidence" value="ECO:0007669"/>
    <property type="project" value="InterPro"/>
</dbReference>
<feature type="region of interest" description="Disordered" evidence="12">
    <location>
        <begin position="351"/>
        <end position="370"/>
    </location>
</feature>
<evidence type="ECO:0000259" key="13">
    <source>
        <dbReference type="Pfam" id="PF00205"/>
    </source>
</evidence>
<keyword evidence="9" id="KW-0028">Amino-acid biosynthesis</keyword>
<dbReference type="Proteomes" id="UP001223646">
    <property type="component" value="Unassembled WGS sequence"/>
</dbReference>
<evidence type="ECO:0000259" key="15">
    <source>
        <dbReference type="Pfam" id="PF02776"/>
    </source>
</evidence>
<dbReference type="GO" id="GO:0009099">
    <property type="term" value="P:L-valine biosynthetic process"/>
    <property type="evidence" value="ECO:0007669"/>
    <property type="project" value="TreeGrafter"/>
</dbReference>
<evidence type="ECO:0000256" key="9">
    <source>
        <dbReference type="ARBA" id="ARBA00023304"/>
    </source>
</evidence>
<evidence type="ECO:0000256" key="3">
    <source>
        <dbReference type="ARBA" id="ARBA00005025"/>
    </source>
</evidence>
<sequence>MSFTRVNSRPMPHAPASSPQEGSQKTTTVSRALADTLAQHCDHCFGLVGNANSHFTSALTESGFGYSSVRHESAAVGAADAFHRAGGGLAIATATCGAGFTNALTTLAEARVARIPLIFVVGTHPERPRPFDLNQAALLDALDVCHRTVTPESALDDANFAVQHALSSRQPVVLLLPHDLQEAPITASASETQSANQEHLHTSRPEWLESTVTSLAEELQAARRPLIIAGRGVLLSDTAELVRRIGDSVGALFMHSAMARHVLSSPWQIGTVGGFAHTWQVELARQADMVLFLGASFNAFQNRGGNMFAPDAKIIQVVDEPHPAAQPSVTPLLAKLEELLPVLAEQLEKPLGSRAQTAKDSAMGEPLGSSSSTWRAELKALPTTAQVESLTCADGRLDPRACLQYLNRILPHERAVCTDGGHFLGWVPKYLDVPGPQQQVIVGTAIQSIGLGMGSLVGLAAARPEDYCVLVAGDGGGTMGIADLPAAIEQLRRGRGGCVVFINDAAYGAELHQFGDVGLDTSSMEIADYDFAAVGRAYGAHGFSVGKPEDFAQLDAYFHDVSNSDEASVAVIDFKVSRLVVADFVKEVLAKAQR</sequence>
<keyword evidence="9" id="KW-0100">Branched-chain amino acid biosynthesis</keyword>
<comment type="pathway">
    <text evidence="3">Amino-acid biosynthesis; L-valine biosynthesis; L-valine from pyruvate: step 1/4.</text>
</comment>
<dbReference type="GO" id="GO:0050660">
    <property type="term" value="F:flavin adenine dinucleotide binding"/>
    <property type="evidence" value="ECO:0007669"/>
    <property type="project" value="TreeGrafter"/>
</dbReference>
<dbReference type="InterPro" id="IPR000399">
    <property type="entry name" value="TPP-bd_CS"/>
</dbReference>
<dbReference type="SUPFAM" id="SSF52467">
    <property type="entry name" value="DHS-like NAD/FAD-binding domain"/>
    <property type="match status" value="1"/>
</dbReference>
<evidence type="ECO:0000256" key="7">
    <source>
        <dbReference type="ARBA" id="ARBA00022827"/>
    </source>
</evidence>
<dbReference type="Gene3D" id="3.40.50.1220">
    <property type="entry name" value="TPP-binding domain"/>
    <property type="match status" value="1"/>
</dbReference>
<dbReference type="Gene3D" id="3.40.50.970">
    <property type="match status" value="2"/>
</dbReference>
<comment type="similarity">
    <text evidence="4 11">Belongs to the TPP enzyme family.</text>
</comment>
<feature type="region of interest" description="Disordered" evidence="12">
    <location>
        <begin position="1"/>
        <end position="29"/>
    </location>
</feature>
<comment type="catalytic activity">
    <reaction evidence="10">
        <text>2 pyruvate + H(+) = (2S)-2-acetolactate + CO2</text>
        <dbReference type="Rhea" id="RHEA:25249"/>
        <dbReference type="ChEBI" id="CHEBI:15361"/>
        <dbReference type="ChEBI" id="CHEBI:15378"/>
        <dbReference type="ChEBI" id="CHEBI:16526"/>
        <dbReference type="ChEBI" id="CHEBI:58476"/>
        <dbReference type="EC" id="2.2.1.6"/>
    </reaction>
</comment>
<dbReference type="SUPFAM" id="SSF52518">
    <property type="entry name" value="Thiamin diphosphate-binding fold (THDP-binding)"/>
    <property type="match status" value="2"/>
</dbReference>
<dbReference type="RefSeq" id="WP_284825630.1">
    <property type="nucleotide sequence ID" value="NZ_JASOOY020000011.1"/>
</dbReference>
<reference evidence="16" key="2">
    <citation type="submission" date="2024-05" db="EMBL/GenBank/DDBJ databases">
        <authorList>
            <person name="Wolfe A."/>
        </authorList>
    </citation>
    <scope>NUCLEOTIDE SEQUENCE</scope>
    <source>
        <strain evidence="16">UMB1064</strain>
    </source>
</reference>
<keyword evidence="7" id="KW-0274">FAD</keyword>
<dbReference type="InterPro" id="IPR012000">
    <property type="entry name" value="Thiamin_PyroP_enz_cen_dom"/>
</dbReference>
<gene>
    <name evidence="16" type="ORF">QP460_004065</name>
</gene>
<evidence type="ECO:0000256" key="8">
    <source>
        <dbReference type="ARBA" id="ARBA00023052"/>
    </source>
</evidence>
<dbReference type="GO" id="GO:0005948">
    <property type="term" value="C:acetolactate synthase complex"/>
    <property type="evidence" value="ECO:0007669"/>
    <property type="project" value="TreeGrafter"/>
</dbReference>
<evidence type="ECO:0000256" key="11">
    <source>
        <dbReference type="RuleBase" id="RU362132"/>
    </source>
</evidence>
<evidence type="ECO:0000256" key="2">
    <source>
        <dbReference type="ARBA" id="ARBA00004974"/>
    </source>
</evidence>
<dbReference type="PANTHER" id="PTHR18968:SF13">
    <property type="entry name" value="ACETOLACTATE SYNTHASE CATALYTIC SUBUNIT, MITOCHONDRIAL"/>
    <property type="match status" value="1"/>
</dbReference>
<dbReference type="InterPro" id="IPR045229">
    <property type="entry name" value="TPP_enz"/>
</dbReference>
<dbReference type="InterPro" id="IPR029035">
    <property type="entry name" value="DHS-like_NAD/FAD-binding_dom"/>
</dbReference>
<evidence type="ECO:0000256" key="5">
    <source>
        <dbReference type="ARBA" id="ARBA00013145"/>
    </source>
</evidence>
<dbReference type="Pfam" id="PF02776">
    <property type="entry name" value="TPP_enzyme_N"/>
    <property type="match status" value="1"/>
</dbReference>
<feature type="compositionally biased region" description="Basic and acidic residues" evidence="12">
    <location>
        <begin position="198"/>
        <end position="207"/>
    </location>
</feature>
<keyword evidence="6" id="KW-0285">Flavoprotein</keyword>
<feature type="domain" description="Thiamine pyrophosphate enzyme central" evidence="13">
    <location>
        <begin position="213"/>
        <end position="322"/>
    </location>
</feature>
<dbReference type="AlphaFoldDB" id="A0AAW9SNV2"/>
<feature type="region of interest" description="Disordered" evidence="12">
    <location>
        <begin position="186"/>
        <end position="207"/>
    </location>
</feature>
<comment type="cofactor">
    <cofactor evidence="1">
        <name>thiamine diphosphate</name>
        <dbReference type="ChEBI" id="CHEBI:58937"/>
    </cofactor>
</comment>
<comment type="pathway">
    <text evidence="2">Amino-acid biosynthesis; L-isoleucine biosynthesis; L-isoleucine from 2-oxobutanoate: step 1/4.</text>
</comment>
<feature type="domain" description="Thiamine pyrophosphate enzyme TPP-binding" evidence="14">
    <location>
        <begin position="419"/>
        <end position="559"/>
    </location>
</feature>
<organism evidence="16 17">
    <name type="scientific">Corynebacterium amycolatum</name>
    <dbReference type="NCBI Taxonomy" id="43765"/>
    <lineage>
        <taxon>Bacteria</taxon>
        <taxon>Bacillati</taxon>
        <taxon>Actinomycetota</taxon>
        <taxon>Actinomycetes</taxon>
        <taxon>Mycobacteriales</taxon>
        <taxon>Corynebacteriaceae</taxon>
        <taxon>Corynebacterium</taxon>
    </lineage>
</organism>
<name>A0AAW9SNV2_CORAY</name>
<comment type="caution">
    <text evidence="16">The sequence shown here is derived from an EMBL/GenBank/DDBJ whole genome shotgun (WGS) entry which is preliminary data.</text>
</comment>